<comment type="caution">
    <text evidence="8">The sequence shown here is derived from an EMBL/GenBank/DDBJ whole genome shotgun (WGS) entry which is preliminary data.</text>
</comment>
<evidence type="ECO:0000259" key="7">
    <source>
        <dbReference type="Pfam" id="PF04138"/>
    </source>
</evidence>
<evidence type="ECO:0000256" key="2">
    <source>
        <dbReference type="ARBA" id="ARBA00009399"/>
    </source>
</evidence>
<dbReference type="OrthoDB" id="7427719at2"/>
<dbReference type="STRING" id="983920.Y88_1974"/>
<evidence type="ECO:0000256" key="5">
    <source>
        <dbReference type="ARBA" id="ARBA00023136"/>
    </source>
</evidence>
<keyword evidence="3 6" id="KW-0812">Transmembrane</keyword>
<dbReference type="RefSeq" id="WP_008069066.1">
    <property type="nucleotide sequence ID" value="NZ_AQWK01000005.1"/>
</dbReference>
<sequence>MPAIALPLIDRLRQMQVIRYALASLGALAVDMGGFLLLLRMGLMPALASGCGYTLGIVAHWLLSSRAVFTQTVARGGTARLRQQSLFLMSALIGLGVTTAVVGLLTLGGIDARLAKAVAIVASFVVTWVLRKKVVFR</sequence>
<dbReference type="PANTHER" id="PTHR38459">
    <property type="entry name" value="PROPHAGE BACTOPRENOL-LINKED GLUCOSE TRANSLOCASE HOMOLOG"/>
    <property type="match status" value="1"/>
</dbReference>
<evidence type="ECO:0000256" key="6">
    <source>
        <dbReference type="SAM" id="Phobius"/>
    </source>
</evidence>
<keyword evidence="4 6" id="KW-1133">Transmembrane helix</keyword>
<dbReference type="EMBL" id="AEWJ01000023">
    <property type="protein sequence ID" value="EGD60100.1"/>
    <property type="molecule type" value="Genomic_DNA"/>
</dbReference>
<organism evidence="8 9">
    <name type="scientific">Novosphingobium nitrogenifigens DSM 19370</name>
    <dbReference type="NCBI Taxonomy" id="983920"/>
    <lineage>
        <taxon>Bacteria</taxon>
        <taxon>Pseudomonadati</taxon>
        <taxon>Pseudomonadota</taxon>
        <taxon>Alphaproteobacteria</taxon>
        <taxon>Sphingomonadales</taxon>
        <taxon>Sphingomonadaceae</taxon>
        <taxon>Novosphingobium</taxon>
    </lineage>
</organism>
<feature type="transmembrane region" description="Helical" evidence="6">
    <location>
        <begin position="113"/>
        <end position="130"/>
    </location>
</feature>
<evidence type="ECO:0000313" key="8">
    <source>
        <dbReference type="EMBL" id="EGD60100.1"/>
    </source>
</evidence>
<dbReference type="eggNOG" id="COG2246">
    <property type="taxonomic scope" value="Bacteria"/>
</dbReference>
<dbReference type="PANTHER" id="PTHR38459:SF1">
    <property type="entry name" value="PROPHAGE BACTOPRENOL-LINKED GLUCOSE TRANSLOCASE HOMOLOG"/>
    <property type="match status" value="1"/>
</dbReference>
<feature type="transmembrane region" description="Helical" evidence="6">
    <location>
        <begin position="20"/>
        <end position="39"/>
    </location>
</feature>
<dbReference type="Pfam" id="PF04138">
    <property type="entry name" value="GtrA_DPMS_TM"/>
    <property type="match status" value="1"/>
</dbReference>
<protein>
    <recommendedName>
        <fullName evidence="7">GtrA/DPMS transmembrane domain-containing protein</fullName>
    </recommendedName>
</protein>
<evidence type="ECO:0000313" key="9">
    <source>
        <dbReference type="Proteomes" id="UP000004728"/>
    </source>
</evidence>
<feature type="transmembrane region" description="Helical" evidence="6">
    <location>
        <begin position="45"/>
        <end position="64"/>
    </location>
</feature>
<feature type="transmembrane region" description="Helical" evidence="6">
    <location>
        <begin position="85"/>
        <end position="107"/>
    </location>
</feature>
<dbReference type="InterPro" id="IPR051401">
    <property type="entry name" value="GtrA_CellWall_Glycosyl"/>
</dbReference>
<dbReference type="InterPro" id="IPR007267">
    <property type="entry name" value="GtrA_DPMS_TM"/>
</dbReference>
<comment type="subcellular location">
    <subcellularLocation>
        <location evidence="1">Membrane</location>
        <topology evidence="1">Multi-pass membrane protein</topology>
    </subcellularLocation>
</comment>
<dbReference type="HOGENOM" id="CLU_154554_0_0_5"/>
<dbReference type="Proteomes" id="UP000004728">
    <property type="component" value="Unassembled WGS sequence"/>
</dbReference>
<proteinExistence type="inferred from homology"/>
<evidence type="ECO:0000256" key="1">
    <source>
        <dbReference type="ARBA" id="ARBA00004141"/>
    </source>
</evidence>
<feature type="domain" description="GtrA/DPMS transmembrane" evidence="7">
    <location>
        <begin position="19"/>
        <end position="136"/>
    </location>
</feature>
<keyword evidence="5 6" id="KW-0472">Membrane</keyword>
<evidence type="ECO:0000256" key="4">
    <source>
        <dbReference type="ARBA" id="ARBA00022989"/>
    </source>
</evidence>
<keyword evidence="9" id="KW-1185">Reference proteome</keyword>
<dbReference type="AlphaFoldDB" id="F1Z5J0"/>
<accession>F1Z5J0</accession>
<name>F1Z5J0_9SPHN</name>
<dbReference type="InParanoid" id="F1Z5J0"/>
<comment type="similarity">
    <text evidence="2">Belongs to the GtrA family.</text>
</comment>
<dbReference type="GO" id="GO:0000271">
    <property type="term" value="P:polysaccharide biosynthetic process"/>
    <property type="evidence" value="ECO:0007669"/>
    <property type="project" value="InterPro"/>
</dbReference>
<evidence type="ECO:0000256" key="3">
    <source>
        <dbReference type="ARBA" id="ARBA00022692"/>
    </source>
</evidence>
<dbReference type="GO" id="GO:0005886">
    <property type="term" value="C:plasma membrane"/>
    <property type="evidence" value="ECO:0007669"/>
    <property type="project" value="TreeGrafter"/>
</dbReference>
<reference evidence="8 9" key="1">
    <citation type="journal article" date="2012" name="J. Bacteriol.">
        <title>Draft Genome Sequence of Novosphingobium nitrogenifigens Y88T.</title>
        <authorList>
            <person name="Strabala T.J."/>
            <person name="Macdonald L."/>
            <person name="Liu V."/>
            <person name="Smit A.M."/>
        </authorList>
    </citation>
    <scope>NUCLEOTIDE SEQUENCE [LARGE SCALE GENOMIC DNA]</scope>
    <source>
        <strain evidence="8 9">DSM 19370</strain>
    </source>
</reference>
<gene>
    <name evidence="8" type="ORF">Y88_1974</name>
</gene>